<proteinExistence type="predicted"/>
<evidence type="ECO:0000313" key="3">
    <source>
        <dbReference type="Proteomes" id="UP001316184"/>
    </source>
</evidence>
<dbReference type="RefSeq" id="WP_232398111.1">
    <property type="nucleotide sequence ID" value="NZ_CP102173.1"/>
</dbReference>
<evidence type="ECO:0000313" key="2">
    <source>
        <dbReference type="EMBL" id="UUP14287.1"/>
    </source>
</evidence>
<gene>
    <name evidence="2" type="ORF">NQV15_02930</name>
</gene>
<feature type="transmembrane region" description="Helical" evidence="1">
    <location>
        <begin position="313"/>
        <end position="331"/>
    </location>
</feature>
<reference evidence="2 3" key="1">
    <citation type="submission" date="2022-08" db="EMBL/GenBank/DDBJ databases">
        <title>novel species in genus Aeromicrobium.</title>
        <authorList>
            <person name="Ye L."/>
        </authorList>
    </citation>
    <scope>NUCLEOTIDE SEQUENCE [LARGE SCALE GENOMIC DNA]</scope>
    <source>
        <strain evidence="3">zg-Y1379</strain>
    </source>
</reference>
<keyword evidence="3" id="KW-1185">Reference proteome</keyword>
<keyword evidence="1" id="KW-1133">Transmembrane helix</keyword>
<keyword evidence="1" id="KW-0472">Membrane</keyword>
<evidence type="ECO:0000256" key="1">
    <source>
        <dbReference type="SAM" id="Phobius"/>
    </source>
</evidence>
<sequence length="334" mass="34461">MNPRHRRLLIPGLLIALLVVVVIASLAGKADAATDGPQRVSTLDDPRINESSGLVLSIDDADRAYTINDSGSAPIVYALDVPSGRTVGTTRVDADLVDTEALSIDAEGTLWIADTGDNRSTRTDAALYSLPAAEQGSDAAAVTRYPVTYPGGPIDVEALAVDPRTGDKFLISKGLFGGTVFSLPDPLVADQPNEAVAMKGEVPGLVTDAAFTKDGRHVVARTYTSAYLLDPATWDSVMSIDVPSLEQGETLATEPSGRSFLVGSEGAGSPIVRVSYSPPAPAPDPTASVAAVQPPVAAKEQAAGGNGFPGATWFWALVVVGLLTAIGAAATRRS</sequence>
<dbReference type="EMBL" id="CP102173">
    <property type="protein sequence ID" value="UUP14287.1"/>
    <property type="molecule type" value="Genomic_DNA"/>
</dbReference>
<dbReference type="InterPro" id="IPR011047">
    <property type="entry name" value="Quinoprotein_ADH-like_sf"/>
</dbReference>
<evidence type="ECO:0008006" key="4">
    <source>
        <dbReference type="Google" id="ProtNLM"/>
    </source>
</evidence>
<accession>A0ABY5M8X7</accession>
<dbReference type="Proteomes" id="UP001316184">
    <property type="component" value="Chromosome"/>
</dbReference>
<dbReference type="SUPFAM" id="SSF50998">
    <property type="entry name" value="Quinoprotein alcohol dehydrogenase-like"/>
    <property type="match status" value="1"/>
</dbReference>
<name>A0ABY5M8X7_9ACTN</name>
<protein>
    <recommendedName>
        <fullName evidence="4">Esterase-like activity of phytase family protein</fullName>
    </recommendedName>
</protein>
<keyword evidence="1" id="KW-0812">Transmembrane</keyword>
<organism evidence="2 3">
    <name type="scientific">Aeromicrobium wangtongii</name>
    <dbReference type="NCBI Taxonomy" id="2969247"/>
    <lineage>
        <taxon>Bacteria</taxon>
        <taxon>Bacillati</taxon>
        <taxon>Actinomycetota</taxon>
        <taxon>Actinomycetes</taxon>
        <taxon>Propionibacteriales</taxon>
        <taxon>Nocardioidaceae</taxon>
        <taxon>Aeromicrobium</taxon>
    </lineage>
</organism>